<proteinExistence type="predicted"/>
<dbReference type="EMBL" id="BLRY01000079">
    <property type="protein sequence ID" value="GFP27880.1"/>
    <property type="molecule type" value="Genomic_DNA"/>
</dbReference>
<dbReference type="GO" id="GO:0003677">
    <property type="term" value="F:DNA binding"/>
    <property type="evidence" value="ECO:0007669"/>
    <property type="project" value="UniProtKB-KW"/>
</dbReference>
<organism evidence="3 4">
    <name type="scientific">Candidatus Hakubella thermalkaliphila</name>
    <dbReference type="NCBI Taxonomy" id="2754717"/>
    <lineage>
        <taxon>Bacteria</taxon>
        <taxon>Bacillati</taxon>
        <taxon>Actinomycetota</taxon>
        <taxon>Actinomycetota incertae sedis</taxon>
        <taxon>Candidatus Hakubellales</taxon>
        <taxon>Candidatus Hakubellaceae</taxon>
        <taxon>Candidatus Hakubella</taxon>
    </lineage>
</organism>
<evidence type="ECO:0000313" key="3">
    <source>
        <dbReference type="EMBL" id="GFP27880.1"/>
    </source>
</evidence>
<evidence type="ECO:0000313" key="4">
    <source>
        <dbReference type="Proteomes" id="UP000591948"/>
    </source>
</evidence>
<protein>
    <submittedName>
        <fullName evidence="3">Putative transposase</fullName>
    </submittedName>
</protein>
<dbReference type="AlphaFoldDB" id="A0A6V8P7B6"/>
<sequence>NRDVEVQKEREAGLEEKGRIYLETLLRTASYPWEKLWVDLGGSEDLGKLQYFVTSPKEFRSKFQRWTYSKLISRIQQLSEVGGVHCQMIAPAYTSQTCSRCGFVHKLNRNGEIFKCRQCDCTLDADWNASLNILNLGLAQQSMVAGNMKGNVCL</sequence>
<dbReference type="InterPro" id="IPR010095">
    <property type="entry name" value="Cas12f1-like_TNB"/>
</dbReference>
<evidence type="ECO:0000259" key="2">
    <source>
        <dbReference type="Pfam" id="PF07282"/>
    </source>
</evidence>
<dbReference type="Proteomes" id="UP000591948">
    <property type="component" value="Unassembled WGS sequence"/>
</dbReference>
<name>A0A6V8P7B6_9ACTN</name>
<keyword evidence="4" id="KW-1185">Reference proteome</keyword>
<comment type="caution">
    <text evidence="3">The sequence shown here is derived from an EMBL/GenBank/DDBJ whole genome shotgun (WGS) entry which is preliminary data.</text>
</comment>
<dbReference type="RefSeq" id="WP_219855613.1">
    <property type="nucleotide sequence ID" value="NZ_BLRY01000079.1"/>
</dbReference>
<reference evidence="3 4" key="1">
    <citation type="journal article" date="2020" name="Front. Microbiol.">
        <title>Single-cell genomics of novel Actinobacteria with the Wood-Ljungdahl pathway discovered in a serpentinizing system.</title>
        <authorList>
            <person name="Merino N."/>
            <person name="Kawai M."/>
            <person name="Boyd E.S."/>
            <person name="Colman D.R."/>
            <person name="McGlynn S.E."/>
            <person name="Nealson K.H."/>
            <person name="Kurokawa K."/>
            <person name="Hongoh Y."/>
        </authorList>
    </citation>
    <scope>NUCLEOTIDE SEQUENCE [LARGE SCALE GENOMIC DNA]</scope>
    <source>
        <strain evidence="3 4">S33</strain>
    </source>
</reference>
<feature type="non-terminal residue" evidence="3">
    <location>
        <position position="1"/>
    </location>
</feature>
<feature type="domain" description="Cas12f1-like TNB" evidence="2">
    <location>
        <begin position="68"/>
        <end position="133"/>
    </location>
</feature>
<accession>A0A6V8P7B6</accession>
<gene>
    <name evidence="3" type="ORF">HKBW3S33_01290</name>
</gene>
<keyword evidence="1" id="KW-0238">DNA-binding</keyword>
<dbReference type="Pfam" id="PF07282">
    <property type="entry name" value="Cas12f1-like_TNB"/>
    <property type="match status" value="1"/>
</dbReference>
<evidence type="ECO:0000256" key="1">
    <source>
        <dbReference type="ARBA" id="ARBA00023125"/>
    </source>
</evidence>